<feature type="domain" description="PX" evidence="4">
    <location>
        <begin position="11"/>
        <end position="132"/>
    </location>
</feature>
<dbReference type="eggNOG" id="KOG4773">
    <property type="taxonomic scope" value="Eukaryota"/>
</dbReference>
<protein>
    <recommendedName>
        <fullName evidence="6">PX domain-containing protein</fullName>
    </recommendedName>
</protein>
<dbReference type="Pfam" id="PF00787">
    <property type="entry name" value="PX"/>
    <property type="match status" value="1"/>
</dbReference>
<dbReference type="InterPro" id="IPR001452">
    <property type="entry name" value="SH3_domain"/>
</dbReference>
<dbReference type="SUPFAM" id="SSF64268">
    <property type="entry name" value="PX domain"/>
    <property type="match status" value="1"/>
</dbReference>
<reference evidence="5" key="1">
    <citation type="journal article" date="2008" name="Nature">
        <title>The amphioxus genome and the evolution of the chordate karyotype.</title>
        <authorList>
            <consortium name="US DOE Joint Genome Institute (JGI-PGF)"/>
            <person name="Putnam N.H."/>
            <person name="Butts T."/>
            <person name="Ferrier D.E.K."/>
            <person name="Furlong R.F."/>
            <person name="Hellsten U."/>
            <person name="Kawashima T."/>
            <person name="Robinson-Rechavi M."/>
            <person name="Shoguchi E."/>
            <person name="Terry A."/>
            <person name="Yu J.-K."/>
            <person name="Benito-Gutierrez E.L."/>
            <person name="Dubchak I."/>
            <person name="Garcia-Fernandez J."/>
            <person name="Gibson-Brown J.J."/>
            <person name="Grigoriev I.V."/>
            <person name="Horton A.C."/>
            <person name="de Jong P.J."/>
            <person name="Jurka J."/>
            <person name="Kapitonov V.V."/>
            <person name="Kohara Y."/>
            <person name="Kuroki Y."/>
            <person name="Lindquist E."/>
            <person name="Lucas S."/>
            <person name="Osoegawa K."/>
            <person name="Pennacchio L.A."/>
            <person name="Salamov A.A."/>
            <person name="Satou Y."/>
            <person name="Sauka-Spengler T."/>
            <person name="Schmutz J."/>
            <person name="Shin-I T."/>
            <person name="Toyoda A."/>
            <person name="Bronner-Fraser M."/>
            <person name="Fujiyama A."/>
            <person name="Holland L.Z."/>
            <person name="Holland P.W.H."/>
            <person name="Satoh N."/>
            <person name="Rokhsar D.S."/>
        </authorList>
    </citation>
    <scope>NUCLEOTIDE SEQUENCE [LARGE SCALE GENOMIC DNA]</scope>
    <source>
        <strain evidence="5">S238N-H82</strain>
        <tissue evidence="5">Testes</tissue>
    </source>
</reference>
<gene>
    <name evidence="5" type="ORF">BRAFLDRAFT_213611</name>
</gene>
<sequence length="196" mass="22897">MTELGNQRSKRVITGVSLLGIEKRYVPNKHYLYILSVKWSEGSEFIIYRRYSAFFQLHQKLSELFPIETGAVSRKDQTIPPLPSKRRHYKFKVADERMLTIDGYCRKVAIAEPKISEHEEVLSFFETLPEDLTPPPPDPVTQKKFGTNFAFIMKSKCEEFLTTEQYEAQIDDEISFDKGVIVHVIHKLLDGWWIVR</sequence>
<name>C3Y6D2_BRAFL</name>
<evidence type="ECO:0008006" key="6">
    <source>
        <dbReference type="Google" id="ProtNLM"/>
    </source>
</evidence>
<dbReference type="EMBL" id="GG666488">
    <property type="protein sequence ID" value="EEN63892.1"/>
    <property type="molecule type" value="Genomic_DNA"/>
</dbReference>
<dbReference type="InParanoid" id="C3Y6D2"/>
<dbReference type="FunFam" id="3.30.1520.10:FF:000089">
    <property type="entry name" value="neutrophil cytosolic factor 1 isoform X1"/>
    <property type="match status" value="1"/>
</dbReference>
<dbReference type="GO" id="GO:0035091">
    <property type="term" value="F:phosphatidylinositol binding"/>
    <property type="evidence" value="ECO:0007669"/>
    <property type="project" value="InterPro"/>
</dbReference>
<dbReference type="PROSITE" id="PS50195">
    <property type="entry name" value="PX"/>
    <property type="match status" value="1"/>
</dbReference>
<dbReference type="Gene3D" id="3.30.1520.10">
    <property type="entry name" value="Phox-like domain"/>
    <property type="match status" value="1"/>
</dbReference>
<organism>
    <name type="scientific">Branchiostoma floridae</name>
    <name type="common">Florida lancelet</name>
    <name type="synonym">Amphioxus</name>
    <dbReference type="NCBI Taxonomy" id="7739"/>
    <lineage>
        <taxon>Eukaryota</taxon>
        <taxon>Metazoa</taxon>
        <taxon>Chordata</taxon>
        <taxon>Cephalochordata</taxon>
        <taxon>Leptocardii</taxon>
        <taxon>Amphioxiformes</taxon>
        <taxon>Branchiostomatidae</taxon>
        <taxon>Branchiostoma</taxon>
    </lineage>
</organism>
<dbReference type="InterPro" id="IPR036871">
    <property type="entry name" value="PX_dom_sf"/>
</dbReference>
<proteinExistence type="predicted"/>
<dbReference type="PANTHER" id="PTHR15706">
    <property type="entry name" value="SH3 MULTIPLE DOMAIN"/>
    <property type="match status" value="1"/>
</dbReference>
<dbReference type="InterPro" id="IPR051228">
    <property type="entry name" value="NADPH_Oxidase/PX-Domain"/>
</dbReference>
<dbReference type="PANTHER" id="PTHR15706:SF23">
    <property type="entry name" value="NEUTROPHIL CYTOSOL FACTOR 1-LIKE"/>
    <property type="match status" value="1"/>
</dbReference>
<dbReference type="InterPro" id="IPR036028">
    <property type="entry name" value="SH3-like_dom_sf"/>
</dbReference>
<evidence type="ECO:0000259" key="4">
    <source>
        <dbReference type="PROSITE" id="PS50195"/>
    </source>
</evidence>
<dbReference type="Gene3D" id="2.30.30.40">
    <property type="entry name" value="SH3 Domains"/>
    <property type="match status" value="1"/>
</dbReference>
<dbReference type="Pfam" id="PF00018">
    <property type="entry name" value="SH3_1"/>
    <property type="match status" value="1"/>
</dbReference>
<dbReference type="SUPFAM" id="SSF50044">
    <property type="entry name" value="SH3-domain"/>
    <property type="match status" value="1"/>
</dbReference>
<dbReference type="PROSITE" id="PS50002">
    <property type="entry name" value="SH3"/>
    <property type="match status" value="1"/>
</dbReference>
<dbReference type="SMART" id="SM00312">
    <property type="entry name" value="PX"/>
    <property type="match status" value="1"/>
</dbReference>
<accession>C3Y6D2</accession>
<dbReference type="AlphaFoldDB" id="C3Y6D2"/>
<evidence type="ECO:0000256" key="1">
    <source>
        <dbReference type="ARBA" id="ARBA00022443"/>
    </source>
</evidence>
<feature type="domain" description="SH3" evidence="3">
    <location>
        <begin position="155"/>
        <end position="196"/>
    </location>
</feature>
<keyword evidence="1 2" id="KW-0728">SH3 domain</keyword>
<evidence type="ECO:0000313" key="5">
    <source>
        <dbReference type="EMBL" id="EEN63892.1"/>
    </source>
</evidence>
<dbReference type="InterPro" id="IPR001683">
    <property type="entry name" value="PX_dom"/>
</dbReference>
<evidence type="ECO:0000259" key="3">
    <source>
        <dbReference type="PROSITE" id="PS50002"/>
    </source>
</evidence>
<evidence type="ECO:0000256" key="2">
    <source>
        <dbReference type="PROSITE-ProRule" id="PRU00192"/>
    </source>
</evidence>